<dbReference type="GO" id="GO:0071398">
    <property type="term" value="P:cellular response to fatty acid"/>
    <property type="evidence" value="ECO:0007669"/>
    <property type="project" value="TreeGrafter"/>
</dbReference>
<feature type="transmembrane region" description="Helical" evidence="9">
    <location>
        <begin position="557"/>
        <end position="579"/>
    </location>
</feature>
<evidence type="ECO:0000256" key="4">
    <source>
        <dbReference type="ARBA" id="ARBA00022989"/>
    </source>
</evidence>
<dbReference type="InterPro" id="IPR013312">
    <property type="entry name" value="GPR40-rel_orph"/>
</dbReference>
<keyword evidence="7" id="KW-0675">Receptor</keyword>
<dbReference type="PRINTS" id="PR00237">
    <property type="entry name" value="GPCRRHODOPSN"/>
</dbReference>
<keyword evidence="5" id="KW-0297">G-protein coupled receptor</keyword>
<dbReference type="Gene3D" id="1.20.1070.10">
    <property type="entry name" value="Rhodopsin 7-helix transmembrane proteins"/>
    <property type="match status" value="1"/>
</dbReference>
<name>A0A7J5ZZY3_AMEME</name>
<proteinExistence type="predicted"/>
<sequence length="601" mass="68299">MIWLDLSNLVLTVYSIILITGLPGNLMSLYAFIQKVKQEAKQTDMLLLSLNISDLMFLFFLPIGIIEAADLEWNMNSFLCPLLTYIFLLNIYNSTLLLTAVSVDRYLGVAFAINYKLKQHPRYAVIISVIIWVFNLVQCSIVYYMQYHFSDEKQVGLDPTTHNTCYWKFNEEQLKIILPKRLGVSIVAIFVPLIICCFCYINIIRILYQLDNISWTKRFRAIGLAISTLLLFMICFVPFGVYHVVGFIGWYSPEWRDYALLFSSISVCLDPFVFYFSSKALQYTFRDSRNNEENYDRWLHLLLTGHSTGHWSNRGYLHQDLGTCCRLQSKVYLIKLSRTMRFFQLWLTAWLVTIVGLHLSMSISVTFPNKEPLNVALGKTLVLEAQVQLQPGESILLRTWELKNSEREVRVADGDSTINNRTFVEKNGALLRISGVTDSDYGLYKLTITIRSGVQVSDSRNVQKIKNPPKAILSMKCSTLSEGAQWDSPVYSWQVDGVNLTNQTGEISADGSTLLLENLSQSYTCITDSSQGLSKAKVSSKAPEPGPDPIPNGCYGVVWVVLTVIEFIIIAVLIGLYCYKRHTSKEDNNGYSEPKGGPRCH</sequence>
<dbReference type="GO" id="GO:0005886">
    <property type="term" value="C:plasma membrane"/>
    <property type="evidence" value="ECO:0007669"/>
    <property type="project" value="UniProtKB-SubCell"/>
</dbReference>
<keyword evidence="8" id="KW-0807">Transducer</keyword>
<feature type="transmembrane region" description="Helical" evidence="9">
    <location>
        <begin position="123"/>
        <end position="145"/>
    </location>
</feature>
<feature type="transmembrane region" description="Helical" evidence="9">
    <location>
        <begin position="258"/>
        <end position="276"/>
    </location>
</feature>
<reference evidence="12 13" key="1">
    <citation type="submission" date="2020-02" db="EMBL/GenBank/DDBJ databases">
        <title>A chromosome-scale genome assembly of the black bullhead catfish (Ameiurus melas).</title>
        <authorList>
            <person name="Wen M."/>
            <person name="Zham M."/>
            <person name="Cabau C."/>
            <person name="Klopp C."/>
            <person name="Donnadieu C."/>
            <person name="Roques C."/>
            <person name="Bouchez O."/>
            <person name="Lampietro C."/>
            <person name="Jouanno E."/>
            <person name="Herpin A."/>
            <person name="Louis A."/>
            <person name="Berthelot C."/>
            <person name="Parey E."/>
            <person name="Roest-Crollius H."/>
            <person name="Braasch I."/>
            <person name="Postlethwait J."/>
            <person name="Robinson-Rechavi M."/>
            <person name="Echchiki A."/>
            <person name="Begum T."/>
            <person name="Montfort J."/>
            <person name="Schartl M."/>
            <person name="Bobe J."/>
            <person name="Guiguen Y."/>
        </authorList>
    </citation>
    <scope>NUCLEOTIDE SEQUENCE [LARGE SCALE GENOMIC DNA]</scope>
    <source>
        <strain evidence="12">M_S1</strain>
        <tissue evidence="12">Blood</tissue>
    </source>
</reference>
<dbReference type="Pfam" id="PF00001">
    <property type="entry name" value="7tm_1"/>
    <property type="match status" value="1"/>
</dbReference>
<keyword evidence="3 9" id="KW-0812">Transmembrane</keyword>
<keyword evidence="2" id="KW-1003">Cell membrane</keyword>
<evidence type="ECO:0000256" key="5">
    <source>
        <dbReference type="ARBA" id="ARBA00023040"/>
    </source>
</evidence>
<evidence type="ECO:0000256" key="7">
    <source>
        <dbReference type="ARBA" id="ARBA00023170"/>
    </source>
</evidence>
<evidence type="ECO:0000313" key="13">
    <source>
        <dbReference type="Proteomes" id="UP000593565"/>
    </source>
</evidence>
<dbReference type="PANTHER" id="PTHR45822">
    <property type="entry name" value="FREE FATTY ACID RECEPTOR 2-RELATED"/>
    <property type="match status" value="1"/>
</dbReference>
<dbReference type="Proteomes" id="UP000593565">
    <property type="component" value="Unassembled WGS sequence"/>
</dbReference>
<evidence type="ECO:0000259" key="10">
    <source>
        <dbReference type="PROSITE" id="PS50262"/>
    </source>
</evidence>
<dbReference type="SUPFAM" id="SSF48726">
    <property type="entry name" value="Immunoglobulin"/>
    <property type="match status" value="1"/>
</dbReference>
<dbReference type="InterPro" id="IPR017452">
    <property type="entry name" value="GPCR_Rhodpsn_7TM"/>
</dbReference>
<dbReference type="PRINTS" id="PR01904">
    <property type="entry name" value="GPR40FAMILY"/>
</dbReference>
<feature type="transmembrane region" description="Helical" evidence="9">
    <location>
        <begin position="229"/>
        <end position="252"/>
    </location>
</feature>
<dbReference type="InterPro" id="IPR007110">
    <property type="entry name" value="Ig-like_dom"/>
</dbReference>
<keyword evidence="4 9" id="KW-1133">Transmembrane helix</keyword>
<evidence type="ECO:0000313" key="12">
    <source>
        <dbReference type="EMBL" id="KAF4076046.1"/>
    </source>
</evidence>
<feature type="transmembrane region" description="Helical" evidence="9">
    <location>
        <begin position="182"/>
        <end position="208"/>
    </location>
</feature>
<evidence type="ECO:0000256" key="3">
    <source>
        <dbReference type="ARBA" id="ARBA00022692"/>
    </source>
</evidence>
<feature type="transmembrane region" description="Helical" evidence="9">
    <location>
        <begin position="12"/>
        <end position="33"/>
    </location>
</feature>
<feature type="transmembrane region" description="Helical" evidence="9">
    <location>
        <begin position="45"/>
        <end position="65"/>
    </location>
</feature>
<evidence type="ECO:0000256" key="1">
    <source>
        <dbReference type="ARBA" id="ARBA00004651"/>
    </source>
</evidence>
<organism evidence="12 13">
    <name type="scientific">Ameiurus melas</name>
    <name type="common">Black bullhead</name>
    <name type="synonym">Silurus melas</name>
    <dbReference type="NCBI Taxonomy" id="219545"/>
    <lineage>
        <taxon>Eukaryota</taxon>
        <taxon>Metazoa</taxon>
        <taxon>Chordata</taxon>
        <taxon>Craniata</taxon>
        <taxon>Vertebrata</taxon>
        <taxon>Euteleostomi</taxon>
        <taxon>Actinopterygii</taxon>
        <taxon>Neopterygii</taxon>
        <taxon>Teleostei</taxon>
        <taxon>Ostariophysi</taxon>
        <taxon>Siluriformes</taxon>
        <taxon>Ictaluridae</taxon>
        <taxon>Ameiurus</taxon>
    </lineage>
</organism>
<evidence type="ECO:0000256" key="9">
    <source>
        <dbReference type="SAM" id="Phobius"/>
    </source>
</evidence>
<feature type="transmembrane region" description="Helical" evidence="9">
    <location>
        <begin position="345"/>
        <end position="367"/>
    </location>
</feature>
<dbReference type="InterPro" id="IPR013783">
    <property type="entry name" value="Ig-like_fold"/>
</dbReference>
<evidence type="ECO:0000256" key="2">
    <source>
        <dbReference type="ARBA" id="ARBA00022475"/>
    </source>
</evidence>
<dbReference type="GO" id="GO:0004930">
    <property type="term" value="F:G protein-coupled receptor activity"/>
    <property type="evidence" value="ECO:0007669"/>
    <property type="project" value="UniProtKB-KW"/>
</dbReference>
<feature type="transmembrane region" description="Helical" evidence="9">
    <location>
        <begin position="85"/>
        <end position="103"/>
    </location>
</feature>
<dbReference type="PROSITE" id="PS50835">
    <property type="entry name" value="IG_LIKE"/>
    <property type="match status" value="1"/>
</dbReference>
<dbReference type="PANTHER" id="PTHR45822:SF8">
    <property type="entry name" value="FREE FATTY ACID RECEPTOR 3-RELATED"/>
    <property type="match status" value="1"/>
</dbReference>
<dbReference type="EMBL" id="JAAGNN010000020">
    <property type="protein sequence ID" value="KAF4076046.1"/>
    <property type="molecule type" value="Genomic_DNA"/>
</dbReference>
<dbReference type="SUPFAM" id="SSF81321">
    <property type="entry name" value="Family A G protein-coupled receptor-like"/>
    <property type="match status" value="1"/>
</dbReference>
<evidence type="ECO:0000259" key="11">
    <source>
        <dbReference type="PROSITE" id="PS50835"/>
    </source>
</evidence>
<dbReference type="Gene3D" id="2.60.40.10">
    <property type="entry name" value="Immunoglobulins"/>
    <property type="match status" value="1"/>
</dbReference>
<dbReference type="InterPro" id="IPR036179">
    <property type="entry name" value="Ig-like_dom_sf"/>
</dbReference>
<feature type="domain" description="Ig-like" evidence="11">
    <location>
        <begin position="444"/>
        <end position="539"/>
    </location>
</feature>
<dbReference type="InterPro" id="IPR000276">
    <property type="entry name" value="GPCR_Rhodpsn"/>
</dbReference>
<dbReference type="AlphaFoldDB" id="A0A7J5ZZY3"/>
<keyword evidence="13" id="KW-1185">Reference proteome</keyword>
<feature type="domain" description="G-protein coupled receptors family 1 profile" evidence="10">
    <location>
        <begin position="24"/>
        <end position="274"/>
    </location>
</feature>
<evidence type="ECO:0000256" key="6">
    <source>
        <dbReference type="ARBA" id="ARBA00023136"/>
    </source>
</evidence>
<comment type="subcellular location">
    <subcellularLocation>
        <location evidence="1">Cell membrane</location>
        <topology evidence="1">Multi-pass membrane protein</topology>
    </subcellularLocation>
</comment>
<keyword evidence="6 9" id="KW-0472">Membrane</keyword>
<gene>
    <name evidence="12" type="ORF">AMELA_G00225860</name>
</gene>
<dbReference type="PROSITE" id="PS50262">
    <property type="entry name" value="G_PROTEIN_RECEP_F1_2"/>
    <property type="match status" value="1"/>
</dbReference>
<accession>A0A7J5ZZY3</accession>
<protein>
    <submittedName>
        <fullName evidence="12">Uncharacterized protein</fullName>
    </submittedName>
</protein>
<dbReference type="CDD" id="cd15170">
    <property type="entry name" value="7tmA_FFAR2_FFAR3"/>
    <property type="match status" value="1"/>
</dbReference>
<evidence type="ECO:0000256" key="8">
    <source>
        <dbReference type="ARBA" id="ARBA00023224"/>
    </source>
</evidence>
<comment type="caution">
    <text evidence="12">The sequence shown here is derived from an EMBL/GenBank/DDBJ whole genome shotgun (WGS) entry which is preliminary data.</text>
</comment>